<dbReference type="EMBL" id="CABFJX010000042">
    <property type="protein sequence ID" value="VTT60214.1"/>
    <property type="molecule type" value="Genomic_DNA"/>
</dbReference>
<gene>
    <name evidence="1" type="ORF">C2S_14393</name>
</gene>
<comment type="caution">
    <text evidence="1">The sequence shown here is derived from an EMBL/GenBank/DDBJ whole genome shotgun (WGS) entry which is preliminary data.</text>
</comment>
<dbReference type="InterPro" id="IPR016169">
    <property type="entry name" value="FAD-bd_PCMH_sub2"/>
</dbReference>
<dbReference type="Gene3D" id="3.40.462.20">
    <property type="match status" value="1"/>
</dbReference>
<dbReference type="Proteomes" id="UP000760494">
    <property type="component" value="Unassembled WGS sequence"/>
</dbReference>
<organism evidence="1 2">
    <name type="scientific">Fusarium fujikuroi</name>
    <name type="common">Bakanae and foot rot disease fungus</name>
    <name type="synonym">Gibberella fujikuroi</name>
    <dbReference type="NCBI Taxonomy" id="5127"/>
    <lineage>
        <taxon>Eukaryota</taxon>
        <taxon>Fungi</taxon>
        <taxon>Dikarya</taxon>
        <taxon>Ascomycota</taxon>
        <taxon>Pezizomycotina</taxon>
        <taxon>Sordariomycetes</taxon>
        <taxon>Hypocreomycetidae</taxon>
        <taxon>Hypocreales</taxon>
        <taxon>Nectriaceae</taxon>
        <taxon>Fusarium</taxon>
        <taxon>Fusarium fujikuroi species complex</taxon>
    </lineage>
</organism>
<evidence type="ECO:0000313" key="1">
    <source>
        <dbReference type="EMBL" id="VTT60214.1"/>
    </source>
</evidence>
<proteinExistence type="predicted"/>
<evidence type="ECO:0008006" key="3">
    <source>
        <dbReference type="Google" id="ProtNLM"/>
    </source>
</evidence>
<name>A0A9Q9U6G8_FUSFU</name>
<dbReference type="Gene3D" id="3.30.465.10">
    <property type="match status" value="1"/>
</dbReference>
<reference evidence="1" key="1">
    <citation type="submission" date="2019-05" db="EMBL/GenBank/DDBJ databases">
        <authorList>
            <person name="Piombo E."/>
        </authorList>
    </citation>
    <scope>NUCLEOTIDE SEQUENCE</scope>
    <source>
        <strain evidence="1">C2S</strain>
    </source>
</reference>
<protein>
    <recommendedName>
        <fullName evidence="3">Berberine/berberine-like domain-containing protein</fullName>
    </recommendedName>
</protein>
<evidence type="ECO:0000313" key="2">
    <source>
        <dbReference type="Proteomes" id="UP000760494"/>
    </source>
</evidence>
<dbReference type="AlphaFoldDB" id="A0A9Q9U6G8"/>
<sequence length="242" mass="27038">MNERDKVFQAFTDLLDSSTYDPAASLVTSLLYSSASKAWSLSASAVYTKPVPQPKIFNGLSDVPHTKHVNNITTLAEFANEKDTPPLNWLFATLTLKPSAQNMQRMFETFNKTIFSFNPQDGVTWSIAFEPLVAAMLKGSKHTNVLGLQSAHDGYIVLISALWPNSAVNSDIEAKAKEVLSKWEEDALAKGLLQKFQYLNYAAPYQWPFESYVGDELEFLKSVSKKYDPAQILQKRVGGFKL</sequence>
<accession>A0A9Q9U6G8</accession>